<dbReference type="PROSITE" id="PS51186">
    <property type="entry name" value="GNAT"/>
    <property type="match status" value="1"/>
</dbReference>
<feature type="domain" description="N-acetyltransferase" evidence="1">
    <location>
        <begin position="63"/>
        <end position="223"/>
    </location>
</feature>
<dbReference type="InterPro" id="IPR052523">
    <property type="entry name" value="Trichothecene_AcTrans"/>
</dbReference>
<evidence type="ECO:0000313" key="3">
    <source>
        <dbReference type="Proteomes" id="UP000193240"/>
    </source>
</evidence>
<dbReference type="Gene3D" id="3.40.630.30">
    <property type="match status" value="1"/>
</dbReference>
<evidence type="ECO:0000259" key="1">
    <source>
        <dbReference type="PROSITE" id="PS51186"/>
    </source>
</evidence>
<dbReference type="Proteomes" id="UP000193240">
    <property type="component" value="Unassembled WGS sequence"/>
</dbReference>
<dbReference type="GO" id="GO:0016747">
    <property type="term" value="F:acyltransferase activity, transferring groups other than amino-acyl groups"/>
    <property type="evidence" value="ECO:0007669"/>
    <property type="project" value="InterPro"/>
</dbReference>
<proteinExistence type="predicted"/>
<dbReference type="PANTHER" id="PTHR42791">
    <property type="entry name" value="GNAT FAMILY ACETYLTRANSFERASE"/>
    <property type="match status" value="1"/>
</dbReference>
<dbReference type="Pfam" id="PF13508">
    <property type="entry name" value="Acetyltransf_7"/>
    <property type="match status" value="1"/>
</dbReference>
<dbReference type="STRING" id="105696.A0A1Y2MF21"/>
<gene>
    <name evidence="2" type="ORF">B5807_00039</name>
</gene>
<dbReference type="InterPro" id="IPR000182">
    <property type="entry name" value="GNAT_dom"/>
</dbReference>
<dbReference type="PANTHER" id="PTHR42791:SF1">
    <property type="entry name" value="N-ACETYLTRANSFERASE DOMAIN-CONTAINING PROTEIN"/>
    <property type="match status" value="1"/>
</dbReference>
<protein>
    <recommendedName>
        <fullName evidence="1">N-acetyltransferase domain-containing protein</fullName>
    </recommendedName>
</protein>
<organism evidence="2 3">
    <name type="scientific">Epicoccum nigrum</name>
    <name type="common">Soil fungus</name>
    <name type="synonym">Epicoccum purpurascens</name>
    <dbReference type="NCBI Taxonomy" id="105696"/>
    <lineage>
        <taxon>Eukaryota</taxon>
        <taxon>Fungi</taxon>
        <taxon>Dikarya</taxon>
        <taxon>Ascomycota</taxon>
        <taxon>Pezizomycotina</taxon>
        <taxon>Dothideomycetes</taxon>
        <taxon>Pleosporomycetidae</taxon>
        <taxon>Pleosporales</taxon>
        <taxon>Pleosporineae</taxon>
        <taxon>Didymellaceae</taxon>
        <taxon>Epicoccum</taxon>
    </lineage>
</organism>
<evidence type="ECO:0000313" key="2">
    <source>
        <dbReference type="EMBL" id="OSS54726.1"/>
    </source>
</evidence>
<dbReference type="InParanoid" id="A0A1Y2MF21"/>
<dbReference type="OMA" id="FTQLQFG"/>
<dbReference type="InterPro" id="IPR016181">
    <property type="entry name" value="Acyl_CoA_acyltransferase"/>
</dbReference>
<name>A0A1Y2MF21_EPING</name>
<dbReference type="SUPFAM" id="SSF55729">
    <property type="entry name" value="Acyl-CoA N-acyltransferases (Nat)"/>
    <property type="match status" value="1"/>
</dbReference>
<reference evidence="2 3" key="1">
    <citation type="journal article" date="2017" name="Genome Announc.">
        <title>Genome sequence of the saprophytic ascomycete Epicoccum nigrum ICMP 19927 strain isolated from New Zealand.</title>
        <authorList>
            <person name="Fokin M."/>
            <person name="Fleetwood D."/>
            <person name="Weir B.S."/>
            <person name="Villas-Boas S.G."/>
        </authorList>
    </citation>
    <scope>NUCLEOTIDE SEQUENCE [LARGE SCALE GENOMIC DNA]</scope>
    <source>
        <strain evidence="2 3">ICMP 19927</strain>
    </source>
</reference>
<sequence>MAPQIEIAEARPSDAQAISSLFALSWVSPFTQLQFGKVDPSQLATSILPRIAELLVKADSKFVIARRLETSEVIAVAQWTVPEGTETQKKIEESEEDRIERQHFEDEAYRCKLPDGSNKELIMAFTLGLRRLREETLQGREHFLLENLATHPDYRGRGLASQLIEWATLLADKQQVPVYLDTASDNPAARLYKRHAFEEQGRNTIADLTKYAPPEKLEQLGCDTQHTHVAFLRSPRTLQ</sequence>
<accession>A0A1Y2MF21</accession>
<dbReference type="CDD" id="cd04301">
    <property type="entry name" value="NAT_SF"/>
    <property type="match status" value="1"/>
</dbReference>
<dbReference type="AlphaFoldDB" id="A0A1Y2MF21"/>
<dbReference type="EMBL" id="KZ107838">
    <property type="protein sequence ID" value="OSS54726.1"/>
    <property type="molecule type" value="Genomic_DNA"/>
</dbReference>
<keyword evidence="3" id="KW-1185">Reference proteome</keyword>